<dbReference type="InterPro" id="IPR011990">
    <property type="entry name" value="TPR-like_helical_dom_sf"/>
</dbReference>
<dbReference type="PANTHER" id="PTHR45586">
    <property type="entry name" value="TPR REPEAT-CONTAINING PROTEIN PA4667"/>
    <property type="match status" value="1"/>
</dbReference>
<reference evidence="3" key="1">
    <citation type="submission" date="2018-06" db="EMBL/GenBank/DDBJ databases">
        <authorList>
            <person name="Zhirakovskaya E."/>
        </authorList>
    </citation>
    <scope>NUCLEOTIDE SEQUENCE</scope>
</reference>
<dbReference type="Pfam" id="PF13181">
    <property type="entry name" value="TPR_8"/>
    <property type="match status" value="1"/>
</dbReference>
<accession>A0A3B0W5B0</accession>
<dbReference type="InterPro" id="IPR019734">
    <property type="entry name" value="TPR_rpt"/>
</dbReference>
<evidence type="ECO:0000256" key="1">
    <source>
        <dbReference type="ARBA" id="ARBA00022737"/>
    </source>
</evidence>
<evidence type="ECO:0000313" key="3">
    <source>
        <dbReference type="EMBL" id="VAW38814.1"/>
    </source>
</evidence>
<organism evidence="3">
    <name type="scientific">hydrothermal vent metagenome</name>
    <dbReference type="NCBI Taxonomy" id="652676"/>
    <lineage>
        <taxon>unclassified sequences</taxon>
        <taxon>metagenomes</taxon>
        <taxon>ecological metagenomes</taxon>
    </lineage>
</organism>
<gene>
    <name evidence="3" type="ORF">MNBD_CHLOROFLEXI01-4682</name>
</gene>
<dbReference type="InterPro" id="IPR051012">
    <property type="entry name" value="CellSynth/LPSAsmb/PSIAsmb"/>
</dbReference>
<keyword evidence="1" id="KW-0677">Repeat</keyword>
<dbReference type="Pfam" id="PF13432">
    <property type="entry name" value="TPR_16"/>
    <property type="match status" value="1"/>
</dbReference>
<name>A0A3B0W5B0_9ZZZZ</name>
<evidence type="ECO:0000256" key="2">
    <source>
        <dbReference type="ARBA" id="ARBA00022803"/>
    </source>
</evidence>
<proteinExistence type="predicted"/>
<dbReference type="Gene3D" id="1.25.40.10">
    <property type="entry name" value="Tetratricopeptide repeat domain"/>
    <property type="match status" value="3"/>
</dbReference>
<dbReference type="Pfam" id="PF14559">
    <property type="entry name" value="TPR_19"/>
    <property type="match status" value="1"/>
</dbReference>
<sequence length="747" mass="84335">MARRKRKSKKKKVKPARRLSLPQTGLKAFRQGNYDAALAAWEQVTHKSPRLEQAIAEAYFRRALREPQNKGQGLAKAVALQPKEARYLYHAGLAAYKKGDFAAATSCFEEVQTIDEAFAPRVALLLALARLRQGQETATSACDPGRRSVQAVWHKLSNHKKQQIQLAQAFLQGKYEADDTAEPLWQGLANFANGRFAAAQSHLIQATKDDVAAGISHYYLGMIAARNDDLAATAKQWAAAWQANFQPPALGDNLGEVYQRLAEERLAQQEYEMALRAATEANRYKKDNQLDQLIAYLQQKIAYDAASAGDWQQAQDYWQQAQVQGGSTFRLACNLALAQEREEAFDEAAALWREALRRRPRRADHPDAITDDQVARLWQRTAKAYQKAGAFEEAINVQKMAVKWQPDDLTLRMELAEGLLEDGRFQAAENELERILDRNQDHIPALLLMGEVMNASDSWWQSTRATRFWQRVLEIEPNNAMARQNLIDFYIEKGDSYRDWGGPMRSQAIDVYNKALTYDPENNVLKIKIGGCYLSSGDEKAGQTLFDEALAADPTDLDLYKEIIVNWLVVDAYETAEQVAQQAAQAVPNIGSSFYVSIATNFFYNNEPDGAQSWLDKAVSVATDDNIYLEIGQTLLLVPNSEELGRKYLYKALELGNDLGRVHMLLAIFSNKMRDMKVADKHWREARKFARRARDEELLEEIEEAKMIFDNPLAGLLTRMMGGDIDPGMLDLPHILGDLFDEDDDDD</sequence>
<protein>
    <submittedName>
        <fullName evidence="3">Uncharacterized protein</fullName>
    </submittedName>
</protein>
<dbReference type="PROSITE" id="PS50005">
    <property type="entry name" value="TPR"/>
    <property type="match status" value="1"/>
</dbReference>
<dbReference type="AlphaFoldDB" id="A0A3B0W5B0"/>
<dbReference type="PANTHER" id="PTHR45586:SF1">
    <property type="entry name" value="LIPOPOLYSACCHARIDE ASSEMBLY PROTEIN B"/>
    <property type="match status" value="1"/>
</dbReference>
<dbReference type="EMBL" id="UOEU01000719">
    <property type="protein sequence ID" value="VAW38814.1"/>
    <property type="molecule type" value="Genomic_DNA"/>
</dbReference>
<dbReference type="SUPFAM" id="SSF48452">
    <property type="entry name" value="TPR-like"/>
    <property type="match status" value="3"/>
</dbReference>
<keyword evidence="2" id="KW-0802">TPR repeat</keyword>
<dbReference type="SMART" id="SM00028">
    <property type="entry name" value="TPR"/>
    <property type="match status" value="10"/>
</dbReference>